<dbReference type="WBParaSite" id="NBR_0000575801-mRNA-1">
    <property type="protein sequence ID" value="NBR_0000575801-mRNA-1"/>
    <property type="gene ID" value="NBR_0000575801"/>
</dbReference>
<organism evidence="4">
    <name type="scientific">Nippostrongylus brasiliensis</name>
    <name type="common">Rat hookworm</name>
    <dbReference type="NCBI Taxonomy" id="27835"/>
    <lineage>
        <taxon>Eukaryota</taxon>
        <taxon>Metazoa</taxon>
        <taxon>Ecdysozoa</taxon>
        <taxon>Nematoda</taxon>
        <taxon>Chromadorea</taxon>
        <taxon>Rhabditida</taxon>
        <taxon>Rhabditina</taxon>
        <taxon>Rhabditomorpha</taxon>
        <taxon>Strongyloidea</taxon>
        <taxon>Heligmosomidae</taxon>
        <taxon>Nippostrongylus</taxon>
    </lineage>
</organism>
<dbReference type="Proteomes" id="UP000271162">
    <property type="component" value="Unassembled WGS sequence"/>
</dbReference>
<proteinExistence type="predicted"/>
<gene>
    <name evidence="2" type="ORF">NBR_LOCUS5759</name>
</gene>
<evidence type="ECO:0000313" key="3">
    <source>
        <dbReference type="Proteomes" id="UP000271162"/>
    </source>
</evidence>
<evidence type="ECO:0000313" key="4">
    <source>
        <dbReference type="WBParaSite" id="NBR_0000575801-mRNA-1"/>
    </source>
</evidence>
<dbReference type="EMBL" id="UYSL01019757">
    <property type="protein sequence ID" value="VDL69348.1"/>
    <property type="molecule type" value="Genomic_DNA"/>
</dbReference>
<protein>
    <submittedName>
        <fullName evidence="4">Transmembrane protein</fullName>
    </submittedName>
</protein>
<evidence type="ECO:0000313" key="2">
    <source>
        <dbReference type="EMBL" id="VDL69348.1"/>
    </source>
</evidence>
<keyword evidence="1" id="KW-0472">Membrane</keyword>
<reference evidence="4" key="1">
    <citation type="submission" date="2017-02" db="UniProtKB">
        <authorList>
            <consortium name="WormBaseParasite"/>
        </authorList>
    </citation>
    <scope>IDENTIFICATION</scope>
</reference>
<reference evidence="2 3" key="2">
    <citation type="submission" date="2018-11" db="EMBL/GenBank/DDBJ databases">
        <authorList>
            <consortium name="Pathogen Informatics"/>
        </authorList>
    </citation>
    <scope>NUCLEOTIDE SEQUENCE [LARGE SCALE GENOMIC DNA]</scope>
</reference>
<keyword evidence="1" id="KW-0812">Transmembrane</keyword>
<dbReference type="AlphaFoldDB" id="A0A0N4XT61"/>
<name>A0A0N4XT61_NIPBR</name>
<evidence type="ECO:0000256" key="1">
    <source>
        <dbReference type="SAM" id="Phobius"/>
    </source>
</evidence>
<sequence>MLGVAHFIQARGGVRSSELHKSSTAVSDWISQDGSGTPGHRSTIGRPPLRWSAIFVKPLNERLGALRVPRESKTVWWGMTATEANGPIEQIGNQRDDRLLTRKLIGLFYALLFLLVRCLFSNIVFAGGAVNNQTVGLSISDKAPTALTGREVTKGIRVHQFLADLSAE</sequence>
<feature type="transmembrane region" description="Helical" evidence="1">
    <location>
        <begin position="104"/>
        <end position="125"/>
    </location>
</feature>
<accession>A0A0N4XT61</accession>
<keyword evidence="3" id="KW-1185">Reference proteome</keyword>
<keyword evidence="1" id="KW-1133">Transmembrane helix</keyword>